<keyword evidence="1" id="KW-0732">Signal</keyword>
<accession>A0AAV6R7S5</accession>
<feature type="signal peptide" evidence="1">
    <location>
        <begin position="1"/>
        <end position="24"/>
    </location>
</feature>
<name>A0AAV6R7S5_SOLSE</name>
<dbReference type="Proteomes" id="UP000693946">
    <property type="component" value="Linkage Group LG20"/>
</dbReference>
<reference evidence="2 3" key="1">
    <citation type="journal article" date="2021" name="Sci. Rep.">
        <title>Chromosome anchoring in Senegalese sole (Solea senegalensis) reveals sex-associated markers and genome rearrangements in flatfish.</title>
        <authorList>
            <person name="Guerrero-Cozar I."/>
            <person name="Gomez-Garrido J."/>
            <person name="Berbel C."/>
            <person name="Martinez-Blanch J.F."/>
            <person name="Alioto T."/>
            <person name="Claros M.G."/>
            <person name="Gagnaire P.A."/>
            <person name="Manchado M."/>
        </authorList>
    </citation>
    <scope>NUCLEOTIDE SEQUENCE [LARGE SCALE GENOMIC DNA]</scope>
    <source>
        <strain evidence="2">Sse05_10M</strain>
    </source>
</reference>
<sequence>MKLTFMFIYCLCLYLLLLNERSWSTDFRAAGNQVRGWGSRSAEDTRDNENLLGVKALITGI</sequence>
<keyword evidence="3" id="KW-1185">Reference proteome</keyword>
<organism evidence="2 3">
    <name type="scientific">Solea senegalensis</name>
    <name type="common">Senegalese sole</name>
    <dbReference type="NCBI Taxonomy" id="28829"/>
    <lineage>
        <taxon>Eukaryota</taxon>
        <taxon>Metazoa</taxon>
        <taxon>Chordata</taxon>
        <taxon>Craniata</taxon>
        <taxon>Vertebrata</taxon>
        <taxon>Euteleostomi</taxon>
        <taxon>Actinopterygii</taxon>
        <taxon>Neopterygii</taxon>
        <taxon>Teleostei</taxon>
        <taxon>Neoteleostei</taxon>
        <taxon>Acanthomorphata</taxon>
        <taxon>Carangaria</taxon>
        <taxon>Pleuronectiformes</taxon>
        <taxon>Pleuronectoidei</taxon>
        <taxon>Soleidae</taxon>
        <taxon>Solea</taxon>
    </lineage>
</organism>
<gene>
    <name evidence="2" type="ORF">JOB18_025465</name>
</gene>
<comment type="caution">
    <text evidence="2">The sequence shown here is derived from an EMBL/GenBank/DDBJ whole genome shotgun (WGS) entry which is preliminary data.</text>
</comment>
<evidence type="ECO:0000313" key="3">
    <source>
        <dbReference type="Proteomes" id="UP000693946"/>
    </source>
</evidence>
<feature type="chain" id="PRO_5043719964" evidence="1">
    <location>
        <begin position="25"/>
        <end position="61"/>
    </location>
</feature>
<proteinExistence type="predicted"/>
<dbReference type="AlphaFoldDB" id="A0AAV6R7S5"/>
<protein>
    <submittedName>
        <fullName evidence="2">Uncharacterized protein</fullName>
    </submittedName>
</protein>
<evidence type="ECO:0000256" key="1">
    <source>
        <dbReference type="SAM" id="SignalP"/>
    </source>
</evidence>
<dbReference type="EMBL" id="JAGKHQ010000013">
    <property type="protein sequence ID" value="KAG7500664.1"/>
    <property type="molecule type" value="Genomic_DNA"/>
</dbReference>
<evidence type="ECO:0000313" key="2">
    <source>
        <dbReference type="EMBL" id="KAG7500664.1"/>
    </source>
</evidence>